<dbReference type="Gene3D" id="3.90.1150.10">
    <property type="entry name" value="Aspartate Aminotransferase, domain 1"/>
    <property type="match status" value="1"/>
</dbReference>
<dbReference type="SUPFAM" id="SSF53383">
    <property type="entry name" value="PLP-dependent transferases"/>
    <property type="match status" value="1"/>
</dbReference>
<name>A0A0D7X0H8_9BACL</name>
<keyword evidence="8" id="KW-0805">Transcription regulation</keyword>
<dbReference type="Proteomes" id="UP000032534">
    <property type="component" value="Unassembled WGS sequence"/>
</dbReference>
<dbReference type="InterPro" id="IPR051446">
    <property type="entry name" value="HTH_trans_reg/aminotransferase"/>
</dbReference>
<proteinExistence type="inferred from homology"/>
<dbReference type="PANTHER" id="PTHR46577">
    <property type="entry name" value="HTH-TYPE TRANSCRIPTIONAL REGULATORY PROTEIN GABR"/>
    <property type="match status" value="1"/>
</dbReference>
<dbReference type="EMBL" id="JTHP01000056">
    <property type="protein sequence ID" value="KJD43507.1"/>
    <property type="molecule type" value="Genomic_DNA"/>
</dbReference>
<reference evidence="12 13" key="1">
    <citation type="submission" date="2014-11" db="EMBL/GenBank/DDBJ databases">
        <title>Draft Genome Sequences of Paenibacillus polymyxa NRRL B-30509 and Paenibacillus terrae NRRL B-30644, Strains from a Poultry Environment that Produce Tridecaptin A and Paenicidins.</title>
        <authorList>
            <person name="van Belkum M.J."/>
            <person name="Lohans C.T."/>
            <person name="Vederas J.C."/>
        </authorList>
    </citation>
    <scope>NUCLEOTIDE SEQUENCE [LARGE SCALE GENOMIC DNA]</scope>
    <source>
        <strain evidence="12 13">NRRL B-30644</strain>
    </source>
</reference>
<dbReference type="PATRIC" id="fig|159743.3.peg.4978"/>
<dbReference type="GO" id="GO:0003677">
    <property type="term" value="F:DNA binding"/>
    <property type="evidence" value="ECO:0007669"/>
    <property type="project" value="UniProtKB-KW"/>
</dbReference>
<evidence type="ECO:0000256" key="3">
    <source>
        <dbReference type="ARBA" id="ARBA00007441"/>
    </source>
</evidence>
<dbReference type="GO" id="GO:0030170">
    <property type="term" value="F:pyridoxal phosphate binding"/>
    <property type="evidence" value="ECO:0007669"/>
    <property type="project" value="InterPro"/>
</dbReference>
<evidence type="ECO:0000256" key="4">
    <source>
        <dbReference type="ARBA" id="ARBA00011738"/>
    </source>
</evidence>
<dbReference type="SMART" id="SM00345">
    <property type="entry name" value="HTH_GNTR"/>
    <property type="match status" value="1"/>
</dbReference>
<evidence type="ECO:0000256" key="9">
    <source>
        <dbReference type="ARBA" id="ARBA00023125"/>
    </source>
</evidence>
<accession>A0A0D7X0H8</accession>
<keyword evidence="10" id="KW-0804">Transcription</keyword>
<gene>
    <name evidence="12" type="ORF">QD47_22385</name>
</gene>
<keyword evidence="7" id="KW-0663">Pyridoxal phosphate</keyword>
<dbReference type="Gene3D" id="3.40.640.10">
    <property type="entry name" value="Type I PLP-dependent aspartate aminotransferase-like (Major domain)"/>
    <property type="match status" value="1"/>
</dbReference>
<evidence type="ECO:0000259" key="11">
    <source>
        <dbReference type="PROSITE" id="PS50949"/>
    </source>
</evidence>
<dbReference type="SUPFAM" id="SSF46785">
    <property type="entry name" value="Winged helix' DNA-binding domain"/>
    <property type="match status" value="1"/>
</dbReference>
<keyword evidence="6" id="KW-0808">Transferase</keyword>
<comment type="similarity">
    <text evidence="2">In the C-terminal section; belongs to the class-I pyridoxal-phosphate-dependent aminotransferase family.</text>
</comment>
<comment type="caution">
    <text evidence="12">The sequence shown here is derived from an EMBL/GenBank/DDBJ whole genome shotgun (WGS) entry which is preliminary data.</text>
</comment>
<dbReference type="InterPro" id="IPR015422">
    <property type="entry name" value="PyrdxlP-dep_Trfase_small"/>
</dbReference>
<keyword evidence="5" id="KW-0032">Aminotransferase</keyword>
<dbReference type="InterPro" id="IPR015421">
    <property type="entry name" value="PyrdxlP-dep_Trfase_major"/>
</dbReference>
<evidence type="ECO:0000313" key="13">
    <source>
        <dbReference type="Proteomes" id="UP000032534"/>
    </source>
</evidence>
<dbReference type="AlphaFoldDB" id="A0A0D7X0H8"/>
<dbReference type="RefSeq" id="WP_044648204.1">
    <property type="nucleotide sequence ID" value="NZ_JTHP01000056.1"/>
</dbReference>
<feature type="domain" description="HTH gntR-type" evidence="11">
    <location>
        <begin position="11"/>
        <end position="79"/>
    </location>
</feature>
<keyword evidence="13" id="KW-1185">Reference proteome</keyword>
<dbReference type="PROSITE" id="PS50949">
    <property type="entry name" value="HTH_GNTR"/>
    <property type="match status" value="1"/>
</dbReference>
<comment type="subunit">
    <text evidence="4">Homodimer.</text>
</comment>
<dbReference type="PANTHER" id="PTHR46577:SF1">
    <property type="entry name" value="HTH-TYPE TRANSCRIPTIONAL REGULATORY PROTEIN GABR"/>
    <property type="match status" value="1"/>
</dbReference>
<dbReference type="InterPro" id="IPR000524">
    <property type="entry name" value="Tscrpt_reg_HTH_GntR"/>
</dbReference>
<dbReference type="OrthoDB" id="9802601at2"/>
<evidence type="ECO:0000256" key="6">
    <source>
        <dbReference type="ARBA" id="ARBA00022679"/>
    </source>
</evidence>
<sequence length="491" mass="54630">MHIELSRNSSVKLYLQIAKTLADRIQSGLLPQGTKLPSVRHLSSLLSVSPVTVSKAYAELESIHLVVCTQGKGCYVAEPSVSLHREEALDLSWQMSLIDYLPRAQLWRNFNHSRQVPYSFHIAAVQPELLPTREIINDTRRLSSEDPDAMAVYGTFEGDVELREVCAVHLSERGIRTEAEHLLVTSGAQQGIDLVARTFVGPGDVVYMEAPTYTGAIDVFTSRGAKVVMIPMDEQGMRMDILTRLRDTHPPKLIYTIPTFHNPTGITLTTVRRMQLLDLAQSYHCLIVEDDPFSDLYYKTKPPLPIKAHDLSGHVIYIKSFSKTVAPGCRIACVVATGSVLDRLVAAKSTTDLGSPLLTQKALLPFIRHRLDNHLVSLRDQMQDRLTTALHTLQRFAPAEVTWQAPEGGLNIWIKLPPAVDIAELGRLADREGISFLPGGVCYAGGMESNHIRISFSYTAKDTLEAGLRKLCRLLGELLDRSVIMERRPIL</sequence>
<dbReference type="InterPro" id="IPR015424">
    <property type="entry name" value="PyrdxlP-dep_Trfase"/>
</dbReference>
<evidence type="ECO:0000313" key="12">
    <source>
        <dbReference type="EMBL" id="KJD43507.1"/>
    </source>
</evidence>
<protein>
    <submittedName>
        <fullName evidence="12">GntR family transcriptional regulator</fullName>
    </submittedName>
</protein>
<dbReference type="GO" id="GO:0003700">
    <property type="term" value="F:DNA-binding transcription factor activity"/>
    <property type="evidence" value="ECO:0007669"/>
    <property type="project" value="InterPro"/>
</dbReference>
<comment type="cofactor">
    <cofactor evidence="1">
        <name>pyridoxal 5'-phosphate</name>
        <dbReference type="ChEBI" id="CHEBI:597326"/>
    </cofactor>
</comment>
<dbReference type="InterPro" id="IPR036388">
    <property type="entry name" value="WH-like_DNA-bd_sf"/>
</dbReference>
<dbReference type="Pfam" id="PF00155">
    <property type="entry name" value="Aminotran_1_2"/>
    <property type="match status" value="1"/>
</dbReference>
<dbReference type="Pfam" id="PF00392">
    <property type="entry name" value="GntR"/>
    <property type="match status" value="1"/>
</dbReference>
<dbReference type="CDD" id="cd07377">
    <property type="entry name" value="WHTH_GntR"/>
    <property type="match status" value="1"/>
</dbReference>
<dbReference type="GO" id="GO:0008483">
    <property type="term" value="F:transaminase activity"/>
    <property type="evidence" value="ECO:0007669"/>
    <property type="project" value="UniProtKB-KW"/>
</dbReference>
<dbReference type="Gene3D" id="1.10.10.10">
    <property type="entry name" value="Winged helix-like DNA-binding domain superfamily/Winged helix DNA-binding domain"/>
    <property type="match status" value="1"/>
</dbReference>
<evidence type="ECO:0000256" key="8">
    <source>
        <dbReference type="ARBA" id="ARBA00023015"/>
    </source>
</evidence>
<evidence type="ECO:0000256" key="2">
    <source>
        <dbReference type="ARBA" id="ARBA00005384"/>
    </source>
</evidence>
<evidence type="ECO:0000256" key="1">
    <source>
        <dbReference type="ARBA" id="ARBA00001933"/>
    </source>
</evidence>
<evidence type="ECO:0000256" key="10">
    <source>
        <dbReference type="ARBA" id="ARBA00023163"/>
    </source>
</evidence>
<dbReference type="CDD" id="cd00609">
    <property type="entry name" value="AAT_like"/>
    <property type="match status" value="1"/>
</dbReference>
<comment type="similarity">
    <text evidence="3">Belongs to the class-I pyridoxal-phosphate-dependent aminotransferase family.</text>
</comment>
<evidence type="ECO:0000256" key="5">
    <source>
        <dbReference type="ARBA" id="ARBA00022576"/>
    </source>
</evidence>
<dbReference type="InterPro" id="IPR004839">
    <property type="entry name" value="Aminotransferase_I/II_large"/>
</dbReference>
<keyword evidence="9" id="KW-0238">DNA-binding</keyword>
<dbReference type="FunFam" id="3.40.640.10:FF:000053">
    <property type="entry name" value="Aminotransferase, class I"/>
    <property type="match status" value="1"/>
</dbReference>
<evidence type="ECO:0000256" key="7">
    <source>
        <dbReference type="ARBA" id="ARBA00022898"/>
    </source>
</evidence>
<dbReference type="InterPro" id="IPR036390">
    <property type="entry name" value="WH_DNA-bd_sf"/>
</dbReference>
<organism evidence="12 13">
    <name type="scientific">Paenibacillus terrae</name>
    <dbReference type="NCBI Taxonomy" id="159743"/>
    <lineage>
        <taxon>Bacteria</taxon>
        <taxon>Bacillati</taxon>
        <taxon>Bacillota</taxon>
        <taxon>Bacilli</taxon>
        <taxon>Bacillales</taxon>
        <taxon>Paenibacillaceae</taxon>
        <taxon>Paenibacillus</taxon>
    </lineage>
</organism>